<evidence type="ECO:0000313" key="3">
    <source>
        <dbReference type="Proteomes" id="UP000770661"/>
    </source>
</evidence>
<feature type="region of interest" description="Disordered" evidence="1">
    <location>
        <begin position="8"/>
        <end position="29"/>
    </location>
</feature>
<dbReference type="AlphaFoldDB" id="A0A8J4XLD5"/>
<accession>A0A8J4XLD5</accession>
<name>A0A8J4XLD5_CHIOP</name>
<dbReference type="Proteomes" id="UP000770661">
    <property type="component" value="Unassembled WGS sequence"/>
</dbReference>
<gene>
    <name evidence="2" type="ORF">GWK47_023994</name>
</gene>
<protein>
    <submittedName>
        <fullName evidence="2">Uncharacterized protein</fullName>
    </submittedName>
</protein>
<reference evidence="2" key="1">
    <citation type="submission" date="2020-07" db="EMBL/GenBank/DDBJ databases">
        <title>The High-quality genome of the commercially important snow crab, Chionoecetes opilio.</title>
        <authorList>
            <person name="Jeong J.-H."/>
            <person name="Ryu S."/>
        </authorList>
    </citation>
    <scope>NUCLEOTIDE SEQUENCE</scope>
    <source>
        <strain evidence="2">MADBK_172401_WGS</strain>
        <tissue evidence="2">Digestive gland</tissue>
    </source>
</reference>
<evidence type="ECO:0000313" key="2">
    <source>
        <dbReference type="EMBL" id="KAG0708494.1"/>
    </source>
</evidence>
<evidence type="ECO:0000256" key="1">
    <source>
        <dbReference type="SAM" id="MobiDB-lite"/>
    </source>
</evidence>
<organism evidence="2 3">
    <name type="scientific">Chionoecetes opilio</name>
    <name type="common">Atlantic snow crab</name>
    <name type="synonym">Cancer opilio</name>
    <dbReference type="NCBI Taxonomy" id="41210"/>
    <lineage>
        <taxon>Eukaryota</taxon>
        <taxon>Metazoa</taxon>
        <taxon>Ecdysozoa</taxon>
        <taxon>Arthropoda</taxon>
        <taxon>Crustacea</taxon>
        <taxon>Multicrustacea</taxon>
        <taxon>Malacostraca</taxon>
        <taxon>Eumalacostraca</taxon>
        <taxon>Eucarida</taxon>
        <taxon>Decapoda</taxon>
        <taxon>Pleocyemata</taxon>
        <taxon>Brachyura</taxon>
        <taxon>Eubrachyura</taxon>
        <taxon>Majoidea</taxon>
        <taxon>Majidae</taxon>
        <taxon>Chionoecetes</taxon>
    </lineage>
</organism>
<keyword evidence="3" id="KW-1185">Reference proteome</keyword>
<comment type="caution">
    <text evidence="2">The sequence shown here is derived from an EMBL/GenBank/DDBJ whole genome shotgun (WGS) entry which is preliminary data.</text>
</comment>
<proteinExistence type="predicted"/>
<sequence>MWIVEHFHGRRPSHPGDEHTKACMQNDEGRGLGPTLDHVTHVFVLALRPSFSFDLTRPSRSLRIYKPFREGVVDALPRSACNPKCQVSGQSVETKDSIKRI</sequence>
<dbReference type="EMBL" id="JACEEZ010024765">
    <property type="protein sequence ID" value="KAG0708494.1"/>
    <property type="molecule type" value="Genomic_DNA"/>
</dbReference>